<dbReference type="InterPro" id="IPR005670">
    <property type="entry name" value="PstB-like"/>
</dbReference>
<dbReference type="PANTHER" id="PTHR43423">
    <property type="entry name" value="ABC TRANSPORTER I FAMILY MEMBER 17"/>
    <property type="match status" value="1"/>
</dbReference>
<dbReference type="SUPFAM" id="SSF52540">
    <property type="entry name" value="P-loop containing nucleoside triphosphate hydrolases"/>
    <property type="match status" value="1"/>
</dbReference>
<evidence type="ECO:0000259" key="8">
    <source>
        <dbReference type="PROSITE" id="PS50893"/>
    </source>
</evidence>
<dbReference type="EMBL" id="AYYR01000065">
    <property type="protein sequence ID" value="KRM74971.1"/>
    <property type="molecule type" value="Genomic_DNA"/>
</dbReference>
<evidence type="ECO:0000256" key="5">
    <source>
        <dbReference type="ARBA" id="ARBA00022840"/>
    </source>
</evidence>
<dbReference type="AlphaFoldDB" id="A0A0R2BES1"/>
<evidence type="ECO:0000313" key="10">
    <source>
        <dbReference type="Proteomes" id="UP000051845"/>
    </source>
</evidence>
<organism evidence="9 10">
    <name type="scientific">Secundilactobacillus collinoides DSM 20515 = JCM 1123</name>
    <dbReference type="NCBI Taxonomy" id="1423733"/>
    <lineage>
        <taxon>Bacteria</taxon>
        <taxon>Bacillati</taxon>
        <taxon>Bacillota</taxon>
        <taxon>Bacilli</taxon>
        <taxon>Lactobacillales</taxon>
        <taxon>Lactobacillaceae</taxon>
        <taxon>Secundilactobacillus</taxon>
    </lineage>
</organism>
<keyword evidence="4" id="KW-0547">Nucleotide-binding</keyword>
<keyword evidence="7" id="KW-0472">Membrane</keyword>
<dbReference type="NCBIfam" id="TIGR00972">
    <property type="entry name" value="3a0107s01c2"/>
    <property type="match status" value="1"/>
</dbReference>
<keyword evidence="2" id="KW-1003">Cell membrane</keyword>
<gene>
    <name evidence="9" type="ORF">FC82_GL002712</name>
</gene>
<evidence type="ECO:0000256" key="1">
    <source>
        <dbReference type="ARBA" id="ARBA00022448"/>
    </source>
</evidence>
<dbReference type="GO" id="GO:0016887">
    <property type="term" value="F:ATP hydrolysis activity"/>
    <property type="evidence" value="ECO:0007669"/>
    <property type="project" value="InterPro"/>
</dbReference>
<dbReference type="Pfam" id="PF00005">
    <property type="entry name" value="ABC_tran"/>
    <property type="match status" value="1"/>
</dbReference>
<dbReference type="PATRIC" id="fig|1423733.4.peg.2834"/>
<dbReference type="InterPro" id="IPR017871">
    <property type="entry name" value="ABC_transporter-like_CS"/>
</dbReference>
<evidence type="ECO:0000256" key="3">
    <source>
        <dbReference type="ARBA" id="ARBA00022592"/>
    </source>
</evidence>
<feature type="domain" description="ABC transporter" evidence="8">
    <location>
        <begin position="21"/>
        <end position="260"/>
    </location>
</feature>
<protein>
    <submittedName>
        <fullName evidence="9">Phosphate ABC transporter ATPase</fullName>
    </submittedName>
</protein>
<evidence type="ECO:0000313" key="9">
    <source>
        <dbReference type="EMBL" id="KRM74971.1"/>
    </source>
</evidence>
<dbReference type="GO" id="GO:0016020">
    <property type="term" value="C:membrane"/>
    <property type="evidence" value="ECO:0007669"/>
    <property type="project" value="InterPro"/>
</dbReference>
<dbReference type="GO" id="GO:0005524">
    <property type="term" value="F:ATP binding"/>
    <property type="evidence" value="ECO:0007669"/>
    <property type="project" value="UniProtKB-KW"/>
</dbReference>
<evidence type="ECO:0000256" key="6">
    <source>
        <dbReference type="ARBA" id="ARBA00022967"/>
    </source>
</evidence>
<keyword evidence="3" id="KW-0592">Phosphate transport</keyword>
<dbReference type="PROSITE" id="PS00211">
    <property type="entry name" value="ABC_TRANSPORTER_1"/>
    <property type="match status" value="1"/>
</dbReference>
<keyword evidence="5" id="KW-0067">ATP-binding</keyword>
<sequence length="265" mass="29567">MENNNIFAKTHLVTPQEPPAITTDNLQVYYGDNHAMHDASLSFPEHQITALIGASGSGKSTYLRSLNRMNDDLATVKGKIMYHGIDINASDVNVYEIRRHIGMVFQLPNPFAKSIRENLTFALKAYGIKKKSELDERVETSLKEAALWDEVKDNLNRSALSLSGGQAQRLCIARSLAIKPDVLLLDEPASALDPISTAKIEATLLKLVKKYTIIIVTHNMQQASRISKYTAFFHLGHVLEFDTTSHIFQEPQVPVTRDYVLGNFG</sequence>
<dbReference type="GO" id="GO:0005315">
    <property type="term" value="F:phosphate transmembrane transporter activity"/>
    <property type="evidence" value="ECO:0007669"/>
    <property type="project" value="InterPro"/>
</dbReference>
<accession>A0A0R2BES1</accession>
<dbReference type="InterPro" id="IPR003593">
    <property type="entry name" value="AAA+_ATPase"/>
</dbReference>
<name>A0A0R2BES1_SECCO</name>
<evidence type="ECO:0000256" key="4">
    <source>
        <dbReference type="ARBA" id="ARBA00022741"/>
    </source>
</evidence>
<keyword evidence="6" id="KW-1278">Translocase</keyword>
<dbReference type="SMART" id="SM00382">
    <property type="entry name" value="AAA"/>
    <property type="match status" value="1"/>
</dbReference>
<dbReference type="InterPro" id="IPR003439">
    <property type="entry name" value="ABC_transporter-like_ATP-bd"/>
</dbReference>
<dbReference type="Gene3D" id="3.40.50.300">
    <property type="entry name" value="P-loop containing nucleotide triphosphate hydrolases"/>
    <property type="match status" value="1"/>
</dbReference>
<dbReference type="InterPro" id="IPR027417">
    <property type="entry name" value="P-loop_NTPase"/>
</dbReference>
<reference evidence="9 10" key="1">
    <citation type="journal article" date="2015" name="Genome Announc.">
        <title>Expanding the biotechnology potential of lactobacilli through comparative genomics of 213 strains and associated genera.</title>
        <authorList>
            <person name="Sun Z."/>
            <person name="Harris H.M."/>
            <person name="McCann A."/>
            <person name="Guo C."/>
            <person name="Argimon S."/>
            <person name="Zhang W."/>
            <person name="Yang X."/>
            <person name="Jeffery I.B."/>
            <person name="Cooney J.C."/>
            <person name="Kagawa T.F."/>
            <person name="Liu W."/>
            <person name="Song Y."/>
            <person name="Salvetti E."/>
            <person name="Wrobel A."/>
            <person name="Rasinkangas P."/>
            <person name="Parkhill J."/>
            <person name="Rea M.C."/>
            <person name="O'Sullivan O."/>
            <person name="Ritari J."/>
            <person name="Douillard F.P."/>
            <person name="Paul Ross R."/>
            <person name="Yang R."/>
            <person name="Briner A.E."/>
            <person name="Felis G.E."/>
            <person name="de Vos W.M."/>
            <person name="Barrangou R."/>
            <person name="Klaenhammer T.R."/>
            <person name="Caufield P.W."/>
            <person name="Cui Y."/>
            <person name="Zhang H."/>
            <person name="O'Toole P.W."/>
        </authorList>
    </citation>
    <scope>NUCLEOTIDE SEQUENCE [LARGE SCALE GENOMIC DNA]</scope>
    <source>
        <strain evidence="9 10">DSM 20515</strain>
    </source>
</reference>
<evidence type="ECO:0000256" key="7">
    <source>
        <dbReference type="ARBA" id="ARBA00023136"/>
    </source>
</evidence>
<dbReference type="STRING" id="33960.TY91_00300"/>
<comment type="caution">
    <text evidence="9">The sequence shown here is derived from an EMBL/GenBank/DDBJ whole genome shotgun (WGS) entry which is preliminary data.</text>
</comment>
<dbReference type="CDD" id="cd03260">
    <property type="entry name" value="ABC_PstB_phosphate_transporter"/>
    <property type="match status" value="1"/>
</dbReference>
<evidence type="ECO:0000256" key="2">
    <source>
        <dbReference type="ARBA" id="ARBA00022475"/>
    </source>
</evidence>
<dbReference type="PROSITE" id="PS50893">
    <property type="entry name" value="ABC_TRANSPORTER_2"/>
    <property type="match status" value="1"/>
</dbReference>
<dbReference type="PANTHER" id="PTHR43423:SF10">
    <property type="entry name" value="PHOSPHATE IMPORT ATP-BINDING PROTEIN PSTB 2"/>
    <property type="match status" value="1"/>
</dbReference>
<dbReference type="Proteomes" id="UP000051845">
    <property type="component" value="Unassembled WGS sequence"/>
</dbReference>
<proteinExistence type="predicted"/>
<dbReference type="GO" id="GO:0035435">
    <property type="term" value="P:phosphate ion transmembrane transport"/>
    <property type="evidence" value="ECO:0007669"/>
    <property type="project" value="InterPro"/>
</dbReference>
<keyword evidence="1" id="KW-0813">Transport</keyword>